<accession>A0AAN5CUQ0</accession>
<reference evidence="2" key="1">
    <citation type="submission" date="2022-10" db="EMBL/GenBank/DDBJ databases">
        <title>Genome assembly of Pristionchus species.</title>
        <authorList>
            <person name="Yoshida K."/>
            <person name="Sommer R.J."/>
        </authorList>
    </citation>
    <scope>NUCLEOTIDE SEQUENCE [LARGE SCALE GENOMIC DNA]</scope>
    <source>
        <strain evidence="2">RS5460</strain>
    </source>
</reference>
<organism evidence="1 2">
    <name type="scientific">Pristionchus mayeri</name>
    <dbReference type="NCBI Taxonomy" id="1317129"/>
    <lineage>
        <taxon>Eukaryota</taxon>
        <taxon>Metazoa</taxon>
        <taxon>Ecdysozoa</taxon>
        <taxon>Nematoda</taxon>
        <taxon>Chromadorea</taxon>
        <taxon>Rhabditida</taxon>
        <taxon>Rhabditina</taxon>
        <taxon>Diplogasteromorpha</taxon>
        <taxon>Diplogasteroidea</taxon>
        <taxon>Neodiplogasteridae</taxon>
        <taxon>Pristionchus</taxon>
    </lineage>
</organism>
<comment type="caution">
    <text evidence="1">The sequence shown here is derived from an EMBL/GenBank/DDBJ whole genome shotgun (WGS) entry which is preliminary data.</text>
</comment>
<proteinExistence type="predicted"/>
<evidence type="ECO:0000313" key="2">
    <source>
        <dbReference type="Proteomes" id="UP001328107"/>
    </source>
</evidence>
<dbReference type="Proteomes" id="UP001328107">
    <property type="component" value="Unassembled WGS sequence"/>
</dbReference>
<keyword evidence="2" id="KW-1185">Reference proteome</keyword>
<gene>
    <name evidence="1" type="ORF">PMAYCL1PPCAC_21383</name>
</gene>
<evidence type="ECO:0000313" key="1">
    <source>
        <dbReference type="EMBL" id="GMR51188.1"/>
    </source>
</evidence>
<sequence length="131" mass="14184">MKEAIGLVPSTKYLSALGMLNTYQSCLEKAGSSLEKAMGIVGSAFKLKLQPLYKTVIDKVKAMRANGRTDAEIRPEAFKLATAGLTKVLVQGIINVCMQTGTKAEYDCSIPPLKSLMQTSLYNMTYNPTIG</sequence>
<dbReference type="AlphaFoldDB" id="A0AAN5CUQ0"/>
<name>A0AAN5CUQ0_9BILA</name>
<protein>
    <submittedName>
        <fullName evidence="1">Uncharacterized protein</fullName>
    </submittedName>
</protein>
<dbReference type="EMBL" id="BTRK01000005">
    <property type="protein sequence ID" value="GMR51188.1"/>
    <property type="molecule type" value="Genomic_DNA"/>
</dbReference>